<feature type="domain" description="Photolyase/cryptochrome alpha/beta" evidence="6">
    <location>
        <begin position="1"/>
        <end position="128"/>
    </location>
</feature>
<dbReference type="PANTHER" id="PTHR11455:SF9">
    <property type="entry name" value="CRYPTOCHROME CIRCADIAN CLOCK 5 ISOFORM X1"/>
    <property type="match status" value="1"/>
</dbReference>
<evidence type="ECO:0000256" key="2">
    <source>
        <dbReference type="ARBA" id="ARBA00022827"/>
    </source>
</evidence>
<feature type="site" description="Electron transfer via tryptophanyl radical" evidence="4">
    <location>
        <position position="366"/>
    </location>
</feature>
<evidence type="ECO:0000313" key="9">
    <source>
        <dbReference type="EMBL" id="SUM85843.1"/>
    </source>
</evidence>
<feature type="site" description="Electron transfer via tryptophanyl radical" evidence="4">
    <location>
        <position position="343"/>
    </location>
</feature>
<evidence type="ECO:0000259" key="6">
    <source>
        <dbReference type="PROSITE" id="PS51645"/>
    </source>
</evidence>
<feature type="binding site" evidence="3">
    <location>
        <position position="256"/>
    </location>
    <ligand>
        <name>FAD</name>
        <dbReference type="ChEBI" id="CHEBI:57692"/>
    </ligand>
</feature>
<feature type="binding site" evidence="3">
    <location>
        <position position="209"/>
    </location>
    <ligand>
        <name>FAD</name>
        <dbReference type="ChEBI" id="CHEBI:57692"/>
    </ligand>
</feature>
<gene>
    <name evidence="9" type="primary">phrA</name>
    <name evidence="8" type="ORF">C1O36_00745</name>
    <name evidence="9" type="ORF">NCTC12218_00062</name>
</gene>
<reference evidence="8 11" key="1">
    <citation type="submission" date="2018-01" db="EMBL/GenBank/DDBJ databases">
        <title>Complete genome sequence of Staphylococcus Scheliferi isolated from human.</title>
        <authorList>
            <person name="Abouelkhair M.A."/>
            <person name="Bemis D.A."/>
            <person name="Kania S.A."/>
        </authorList>
    </citation>
    <scope>NUCLEOTIDE SEQUENCE [LARGE SCALE GENOMIC DNA]</scope>
    <source>
        <strain evidence="8 11">ATCC 43808</strain>
    </source>
</reference>
<dbReference type="InterPro" id="IPR036134">
    <property type="entry name" value="Crypto/Photolyase_FAD-like_sf"/>
</dbReference>
<keyword evidence="5" id="KW-0157">Chromophore</keyword>
<dbReference type="Gene3D" id="1.25.40.80">
    <property type="match status" value="1"/>
</dbReference>
<dbReference type="PRINTS" id="PR00147">
    <property type="entry name" value="DNAPHOTLYASE"/>
</dbReference>
<dbReference type="AlphaFoldDB" id="A0A7Z7VW26"/>
<dbReference type="EMBL" id="LR962863">
    <property type="protein sequence ID" value="CAD7358481.1"/>
    <property type="molecule type" value="Genomic_DNA"/>
</dbReference>
<evidence type="ECO:0000313" key="8">
    <source>
        <dbReference type="EMBL" id="NHA33066.1"/>
    </source>
</evidence>
<evidence type="ECO:0000313" key="10">
    <source>
        <dbReference type="Proteomes" id="UP000264146"/>
    </source>
</evidence>
<evidence type="ECO:0000256" key="4">
    <source>
        <dbReference type="PIRSR" id="PIRSR602081-2"/>
    </source>
</evidence>
<reference evidence="9" key="2">
    <citation type="submission" date="2018-06" db="EMBL/GenBank/DDBJ databases">
        <authorList>
            <consortium name="Pathogen Informatics"/>
            <person name="Doyle S."/>
        </authorList>
    </citation>
    <scope>NUCLEOTIDE SEQUENCE [LARGE SCALE GENOMIC DNA]</scope>
    <source>
        <strain evidence="9">NCTC12218</strain>
    </source>
</reference>
<feature type="binding site" evidence="3">
    <location>
        <begin position="356"/>
        <end position="358"/>
    </location>
    <ligand>
        <name>FAD</name>
        <dbReference type="ChEBI" id="CHEBI:57692"/>
    </ligand>
</feature>
<dbReference type="SUPFAM" id="SSF52425">
    <property type="entry name" value="Cryptochrome/photolyase, N-terminal domain"/>
    <property type="match status" value="1"/>
</dbReference>
<proteinExistence type="inferred from homology"/>
<evidence type="ECO:0000313" key="7">
    <source>
        <dbReference type="EMBL" id="CAD7358481.1"/>
    </source>
</evidence>
<accession>A0A7Z7VW26</accession>
<evidence type="ECO:0000313" key="11">
    <source>
        <dbReference type="Proteomes" id="UP000572988"/>
    </source>
</evidence>
<dbReference type="InterPro" id="IPR036155">
    <property type="entry name" value="Crypto/Photolyase_N_sf"/>
</dbReference>
<dbReference type="InterPro" id="IPR002081">
    <property type="entry name" value="Cryptochrome/DNA_photolyase_1"/>
</dbReference>
<keyword evidence="2 3" id="KW-0274">FAD</keyword>
<dbReference type="EC" id="4.1.99.3" evidence="9"/>
<keyword evidence="11" id="KW-1185">Reference proteome</keyword>
<dbReference type="GeneID" id="93788831"/>
<evidence type="ECO:0000256" key="1">
    <source>
        <dbReference type="ARBA" id="ARBA00022630"/>
    </source>
</evidence>
<organism evidence="9">
    <name type="scientific">Staphylococcus schleiferi</name>
    <dbReference type="NCBI Taxonomy" id="1295"/>
    <lineage>
        <taxon>Bacteria</taxon>
        <taxon>Bacillati</taxon>
        <taxon>Bacillota</taxon>
        <taxon>Bacilli</taxon>
        <taxon>Bacillales</taxon>
        <taxon>Staphylococcaceae</taxon>
        <taxon>Staphylococcus</taxon>
    </lineage>
</organism>
<feature type="binding site" evidence="3">
    <location>
        <begin position="259"/>
        <end position="266"/>
    </location>
    <ligand>
        <name>FAD</name>
        <dbReference type="ChEBI" id="CHEBI:57692"/>
    </ligand>
</feature>
<evidence type="ECO:0000256" key="3">
    <source>
        <dbReference type="PIRSR" id="PIRSR602081-1"/>
    </source>
</evidence>
<dbReference type="Pfam" id="PF03441">
    <property type="entry name" value="FAD_binding_7"/>
    <property type="match status" value="1"/>
</dbReference>
<dbReference type="InterPro" id="IPR006050">
    <property type="entry name" value="DNA_photolyase_N"/>
</dbReference>
<sequence>MRLGVILNRVFRMQHNPLFEYVIQHQHEIDQLYFILPIENLSDAASVKRDDYEKVVKGFVHALNQHEIYPHILNYDQLGVLVDNLALSHVLMPQDIMSYHQSVYDYPHMKRTFEKHQVKVIGQRVNHYFQPSQTLNQQQQPYKVLTSFYKANRKNLVHSRYKADAHKQVAKIAEKGTNQVHLQINDSENMEKSARQDWAAFLNTDISDYKRRTDDISQDFVSGLSQFLAYGLLDIREVINDLLAGYDSDEINYEAFIREVMFREFYYVLMTKYPQTATQSFSEKYRGMQWSNDQSRFDAWKSGQTGYPIVDAAMKKLNRTGLMHNRLRMVVSQFLTKHLFIDWTWGEAYFRQYLLDYDNASNVHGWQWSASTGTDAVPYFRMFNPIRQSERFDPNGYFIKTELGVLDDVHHKWIHNPTQYKAQIKENHNIEIGKDYPEAIVDHKKSRDYVMQQFKKIGPSNGT</sequence>
<dbReference type="Proteomes" id="UP000264146">
    <property type="component" value="Chromosome"/>
</dbReference>
<dbReference type="PANTHER" id="PTHR11455">
    <property type="entry name" value="CRYPTOCHROME"/>
    <property type="match status" value="1"/>
</dbReference>
<comment type="cofactor">
    <cofactor evidence="3">
        <name>FAD</name>
        <dbReference type="ChEBI" id="CHEBI:57692"/>
    </cofactor>
    <text evidence="3">Binds 1 FAD per subunit.</text>
</comment>
<dbReference type="GO" id="GO:0003677">
    <property type="term" value="F:DNA binding"/>
    <property type="evidence" value="ECO:0007669"/>
    <property type="project" value="TreeGrafter"/>
</dbReference>
<keyword evidence="1 3" id="KW-0285">Flavoprotein</keyword>
<feature type="site" description="Electron transfer via tryptophanyl radical" evidence="4">
    <location>
        <position position="290"/>
    </location>
</feature>
<dbReference type="GO" id="GO:0003904">
    <property type="term" value="F:deoxyribodipyrimidine photo-lyase activity"/>
    <property type="evidence" value="ECO:0007669"/>
    <property type="project" value="UniProtKB-EC"/>
</dbReference>
<dbReference type="EMBL" id="POVK01000002">
    <property type="protein sequence ID" value="NHA33066.1"/>
    <property type="molecule type" value="Genomic_DNA"/>
</dbReference>
<dbReference type="EMBL" id="UHEF01000001">
    <property type="protein sequence ID" value="SUM85843.1"/>
    <property type="molecule type" value="Genomic_DNA"/>
</dbReference>
<dbReference type="Gene3D" id="1.10.579.10">
    <property type="entry name" value="DNA Cyclobutane Dipyrimidine Photolyase, subunit A, domain 3"/>
    <property type="match status" value="1"/>
</dbReference>
<reference evidence="7 10" key="3">
    <citation type="submission" date="2020-11" db="EMBL/GenBank/DDBJ databases">
        <authorList>
            <consortium name="Pathogen Informatics"/>
        </authorList>
    </citation>
    <scope>NUCLEOTIDE SEQUENCE [LARGE SCALE GENOMIC DNA]</scope>
    <source>
        <strain evidence="7 10">NCTC12218</strain>
    </source>
</reference>
<dbReference type="SUPFAM" id="SSF48173">
    <property type="entry name" value="Cryptochrome/photolyase FAD-binding domain"/>
    <property type="match status" value="1"/>
</dbReference>
<dbReference type="GO" id="GO:0071949">
    <property type="term" value="F:FAD binding"/>
    <property type="evidence" value="ECO:0007669"/>
    <property type="project" value="TreeGrafter"/>
</dbReference>
<dbReference type="RefSeq" id="WP_016425781.1">
    <property type="nucleotide sequence ID" value="NZ_CABKRV010000002.1"/>
</dbReference>
<keyword evidence="9" id="KW-0456">Lyase</keyword>
<evidence type="ECO:0000256" key="5">
    <source>
        <dbReference type="RuleBase" id="RU004182"/>
    </source>
</evidence>
<protein>
    <submittedName>
        <fullName evidence="9">Deoxyribodipyrimidine photo-lyase</fullName>
        <ecNumber evidence="9">4.1.99.3</ecNumber>
    </submittedName>
</protein>
<dbReference type="InterPro" id="IPR005101">
    <property type="entry name" value="Cryptochr/Photolyase_FAD-bd"/>
</dbReference>
<dbReference type="GO" id="GO:0009416">
    <property type="term" value="P:response to light stimulus"/>
    <property type="evidence" value="ECO:0007669"/>
    <property type="project" value="TreeGrafter"/>
</dbReference>
<dbReference type="Proteomes" id="UP000572988">
    <property type="component" value="Unassembled WGS sequence"/>
</dbReference>
<comment type="similarity">
    <text evidence="5">Belongs to the DNA photolyase family.</text>
</comment>
<dbReference type="PROSITE" id="PS51645">
    <property type="entry name" value="PHR_CRY_ALPHA_BETA"/>
    <property type="match status" value="1"/>
</dbReference>
<name>A0A7Z7VW26_STASC</name>